<dbReference type="RefSeq" id="WP_133712831.1">
    <property type="nucleotide sequence ID" value="NZ_SOAG01000016.1"/>
</dbReference>
<dbReference type="AlphaFoldDB" id="A0A4R7EUQ0"/>
<proteinExistence type="predicted"/>
<keyword evidence="2" id="KW-1185">Reference proteome</keyword>
<protein>
    <submittedName>
        <fullName evidence="1">Uncharacterized protein DUF4252</fullName>
    </submittedName>
</protein>
<accession>A0A4R7EUQ0</accession>
<dbReference type="Pfam" id="PF14060">
    <property type="entry name" value="DUF4252"/>
    <property type="match status" value="1"/>
</dbReference>
<reference evidence="1 2" key="1">
    <citation type="submission" date="2019-03" db="EMBL/GenBank/DDBJ databases">
        <title>Genomic Encyclopedia of Archaeal and Bacterial Type Strains, Phase II (KMG-II): from individual species to whole genera.</title>
        <authorList>
            <person name="Goeker M."/>
        </authorList>
    </citation>
    <scope>NUCLEOTIDE SEQUENCE [LARGE SCALE GENOMIC DNA]</scope>
    <source>
        <strain evidence="1 2">DSM 28213</strain>
    </source>
</reference>
<dbReference type="Proteomes" id="UP000295215">
    <property type="component" value="Unassembled WGS sequence"/>
</dbReference>
<gene>
    <name evidence="1" type="ORF">C8P70_11679</name>
</gene>
<evidence type="ECO:0000313" key="1">
    <source>
        <dbReference type="EMBL" id="TDS57263.1"/>
    </source>
</evidence>
<dbReference type="OrthoDB" id="705638at2"/>
<dbReference type="InterPro" id="IPR025348">
    <property type="entry name" value="DUF4252"/>
</dbReference>
<sequence>MKKHILHISLLLFTCIGWINLVNAQDLFSKFEKNKNISSVIVNQKMFDMMSNVKVEPANNEEKRYFELIKKLSSLKVFNTKHSVEKNNLKDAVEAYYSQGKLKEFASKKDSYHLVTIYINKEGNEKEVNELILLNEGLTPETETIVLIITGQFSINELSSLTQKMNLPLGDSLQKL</sequence>
<organism evidence="1 2">
    <name type="scientific">Myroides indicus</name>
    <dbReference type="NCBI Taxonomy" id="1323422"/>
    <lineage>
        <taxon>Bacteria</taxon>
        <taxon>Pseudomonadati</taxon>
        <taxon>Bacteroidota</taxon>
        <taxon>Flavobacteriia</taxon>
        <taxon>Flavobacteriales</taxon>
        <taxon>Flavobacteriaceae</taxon>
        <taxon>Myroides</taxon>
    </lineage>
</organism>
<name>A0A4R7EUQ0_9FLAO</name>
<dbReference type="EMBL" id="SOAG01000016">
    <property type="protein sequence ID" value="TDS57263.1"/>
    <property type="molecule type" value="Genomic_DNA"/>
</dbReference>
<evidence type="ECO:0000313" key="2">
    <source>
        <dbReference type="Proteomes" id="UP000295215"/>
    </source>
</evidence>
<comment type="caution">
    <text evidence="1">The sequence shown here is derived from an EMBL/GenBank/DDBJ whole genome shotgun (WGS) entry which is preliminary data.</text>
</comment>